<dbReference type="RefSeq" id="WP_379140487.1">
    <property type="nucleotide sequence ID" value="NZ_JBHUEN010000013.1"/>
</dbReference>
<comment type="caution">
    <text evidence="7">The sequence shown here is derived from an EMBL/GenBank/DDBJ whole genome shotgun (WGS) entry which is preliminary data.</text>
</comment>
<evidence type="ECO:0000313" key="8">
    <source>
        <dbReference type="Proteomes" id="UP001597213"/>
    </source>
</evidence>
<protein>
    <submittedName>
        <fullName evidence="7">EamA family transporter</fullName>
    </submittedName>
</protein>
<evidence type="ECO:0000259" key="6">
    <source>
        <dbReference type="Pfam" id="PF00892"/>
    </source>
</evidence>
<keyword evidence="8" id="KW-1185">Reference proteome</keyword>
<evidence type="ECO:0000256" key="5">
    <source>
        <dbReference type="SAM" id="Phobius"/>
    </source>
</evidence>
<keyword evidence="4 5" id="KW-0472">Membrane</keyword>
<feature type="transmembrane region" description="Helical" evidence="5">
    <location>
        <begin position="33"/>
        <end position="51"/>
    </location>
</feature>
<dbReference type="InterPro" id="IPR000620">
    <property type="entry name" value="EamA_dom"/>
</dbReference>
<feature type="domain" description="EamA" evidence="6">
    <location>
        <begin position="6"/>
        <end position="131"/>
    </location>
</feature>
<feature type="transmembrane region" description="Helical" evidence="5">
    <location>
        <begin position="7"/>
        <end position="27"/>
    </location>
</feature>
<dbReference type="SUPFAM" id="SSF103481">
    <property type="entry name" value="Multidrug resistance efflux transporter EmrE"/>
    <property type="match status" value="2"/>
</dbReference>
<feature type="transmembrane region" description="Helical" evidence="5">
    <location>
        <begin position="264"/>
        <end position="281"/>
    </location>
</feature>
<keyword evidence="2 5" id="KW-0812">Transmembrane</keyword>
<accession>A0ABW4R4V8</accession>
<dbReference type="InterPro" id="IPR037185">
    <property type="entry name" value="EmrE-like"/>
</dbReference>
<dbReference type="InterPro" id="IPR050638">
    <property type="entry name" value="AA-Vitamin_Transporters"/>
</dbReference>
<dbReference type="PANTHER" id="PTHR32322">
    <property type="entry name" value="INNER MEMBRANE TRANSPORTER"/>
    <property type="match status" value="1"/>
</dbReference>
<feature type="transmembrane region" description="Helical" evidence="5">
    <location>
        <begin position="86"/>
        <end position="108"/>
    </location>
</feature>
<organism evidence="7 8">
    <name type="scientific">Paracoccus pacificus</name>
    <dbReference type="NCBI Taxonomy" id="1463598"/>
    <lineage>
        <taxon>Bacteria</taxon>
        <taxon>Pseudomonadati</taxon>
        <taxon>Pseudomonadota</taxon>
        <taxon>Alphaproteobacteria</taxon>
        <taxon>Rhodobacterales</taxon>
        <taxon>Paracoccaceae</taxon>
        <taxon>Paracoccus</taxon>
    </lineage>
</organism>
<gene>
    <name evidence="7" type="ORF">ACFSCT_04610</name>
</gene>
<feature type="transmembrane region" description="Helical" evidence="5">
    <location>
        <begin position="58"/>
        <end position="80"/>
    </location>
</feature>
<evidence type="ECO:0000256" key="4">
    <source>
        <dbReference type="ARBA" id="ARBA00023136"/>
    </source>
</evidence>
<dbReference type="EMBL" id="JBHUEN010000013">
    <property type="protein sequence ID" value="MFD1880994.1"/>
    <property type="molecule type" value="Genomic_DNA"/>
</dbReference>
<dbReference type="PANTHER" id="PTHR32322:SF9">
    <property type="entry name" value="AMINO-ACID METABOLITE EFFLUX PUMP-RELATED"/>
    <property type="match status" value="1"/>
</dbReference>
<reference evidence="8" key="1">
    <citation type="journal article" date="2019" name="Int. J. Syst. Evol. Microbiol.">
        <title>The Global Catalogue of Microorganisms (GCM) 10K type strain sequencing project: providing services to taxonomists for standard genome sequencing and annotation.</title>
        <authorList>
            <consortium name="The Broad Institute Genomics Platform"/>
            <consortium name="The Broad Institute Genome Sequencing Center for Infectious Disease"/>
            <person name="Wu L."/>
            <person name="Ma J."/>
        </authorList>
    </citation>
    <scope>NUCLEOTIDE SEQUENCE [LARGE SCALE GENOMIC DNA]</scope>
    <source>
        <strain evidence="8">CCUG 56029</strain>
    </source>
</reference>
<feature type="transmembrane region" description="Helical" evidence="5">
    <location>
        <begin position="210"/>
        <end position="231"/>
    </location>
</feature>
<dbReference type="Pfam" id="PF00892">
    <property type="entry name" value="EamA"/>
    <property type="match status" value="2"/>
</dbReference>
<feature type="transmembrane region" description="Helical" evidence="5">
    <location>
        <begin position="115"/>
        <end position="134"/>
    </location>
</feature>
<proteinExistence type="predicted"/>
<sequence length="298" mass="31112">MSPKDILLAGLIAVAWGFNFVVIKVGLQNFPPLLFSALRFTLAAVPLVFFLPRPAVSWRIILGIGTVLGVIKFSLLFVGMDLGVSAGLASLLLQSQAFFTLILAALILHDRPTGGQIAGVFVAFCGIALVATSVDAGFTVTGLVLLLGAGLAWGFSNIIMRHAGPVNMLNLMVWVSLVPSVPMLILSLLIEGADADRQAIAALNWYGVGAVLYVAYVATILGFAGWGYLISRHGAGQVAPFSLLVPIFGMLSSALILGESFGPARLAGAALVLVGLLMTVIRKPRQRPGATQALPPGA</sequence>
<comment type="subcellular location">
    <subcellularLocation>
        <location evidence="1">Membrane</location>
        <topology evidence="1">Multi-pass membrane protein</topology>
    </subcellularLocation>
</comment>
<evidence type="ECO:0000313" key="7">
    <source>
        <dbReference type="EMBL" id="MFD1880994.1"/>
    </source>
</evidence>
<feature type="transmembrane region" description="Helical" evidence="5">
    <location>
        <begin position="171"/>
        <end position="190"/>
    </location>
</feature>
<name>A0ABW4R4V8_9RHOB</name>
<dbReference type="Proteomes" id="UP001597213">
    <property type="component" value="Unassembled WGS sequence"/>
</dbReference>
<evidence type="ECO:0000256" key="2">
    <source>
        <dbReference type="ARBA" id="ARBA00022692"/>
    </source>
</evidence>
<keyword evidence="3 5" id="KW-1133">Transmembrane helix</keyword>
<evidence type="ECO:0000256" key="3">
    <source>
        <dbReference type="ARBA" id="ARBA00022989"/>
    </source>
</evidence>
<feature type="transmembrane region" description="Helical" evidence="5">
    <location>
        <begin position="238"/>
        <end position="258"/>
    </location>
</feature>
<feature type="transmembrane region" description="Helical" evidence="5">
    <location>
        <begin position="140"/>
        <end position="159"/>
    </location>
</feature>
<evidence type="ECO:0000256" key="1">
    <source>
        <dbReference type="ARBA" id="ARBA00004141"/>
    </source>
</evidence>
<feature type="domain" description="EamA" evidence="6">
    <location>
        <begin position="141"/>
        <end position="280"/>
    </location>
</feature>